<accession>A0A915A540</accession>
<evidence type="ECO:0000256" key="1">
    <source>
        <dbReference type="SAM" id="SignalP"/>
    </source>
</evidence>
<dbReference type="Proteomes" id="UP000887569">
    <property type="component" value="Unplaced"/>
</dbReference>
<keyword evidence="1" id="KW-0732">Signal</keyword>
<dbReference type="AlphaFoldDB" id="A0A915A540"/>
<feature type="chain" id="PRO_5036972448" evidence="1">
    <location>
        <begin position="18"/>
        <end position="80"/>
    </location>
</feature>
<keyword evidence="2" id="KW-1185">Reference proteome</keyword>
<evidence type="ECO:0000313" key="2">
    <source>
        <dbReference type="Proteomes" id="UP000887569"/>
    </source>
</evidence>
<organism evidence="2 3">
    <name type="scientific">Parascaris univalens</name>
    <name type="common">Nematode worm</name>
    <dbReference type="NCBI Taxonomy" id="6257"/>
    <lineage>
        <taxon>Eukaryota</taxon>
        <taxon>Metazoa</taxon>
        <taxon>Ecdysozoa</taxon>
        <taxon>Nematoda</taxon>
        <taxon>Chromadorea</taxon>
        <taxon>Rhabditida</taxon>
        <taxon>Spirurina</taxon>
        <taxon>Ascaridomorpha</taxon>
        <taxon>Ascaridoidea</taxon>
        <taxon>Ascarididae</taxon>
        <taxon>Parascaris</taxon>
    </lineage>
</organism>
<feature type="signal peptide" evidence="1">
    <location>
        <begin position="1"/>
        <end position="17"/>
    </location>
</feature>
<name>A0A915A540_PARUN</name>
<reference evidence="3" key="1">
    <citation type="submission" date="2022-11" db="UniProtKB">
        <authorList>
            <consortium name="WormBaseParasite"/>
        </authorList>
    </citation>
    <scope>IDENTIFICATION</scope>
</reference>
<evidence type="ECO:0000313" key="3">
    <source>
        <dbReference type="WBParaSite" id="PgE327_g001_t03"/>
    </source>
</evidence>
<sequence>YHFICVVWSVLLPCSRGLVYPSTSAGCSLASFDIEQRKLYSFRSWRLTVFTINNVLCSRQLQDKLFYSSPINAAFFEPLH</sequence>
<protein>
    <submittedName>
        <fullName evidence="3">Secreted protein</fullName>
    </submittedName>
</protein>
<proteinExistence type="predicted"/>
<dbReference type="WBParaSite" id="PgE327_g001_t03">
    <property type="protein sequence ID" value="PgE327_g001_t03"/>
    <property type="gene ID" value="PgE327_g001"/>
</dbReference>